<dbReference type="AlphaFoldDB" id="C6SJC1"/>
<organism evidence="1">
    <name type="scientific">Neisseria meningitidis alpha275</name>
    <dbReference type="NCBI Taxonomy" id="295996"/>
    <lineage>
        <taxon>Bacteria</taxon>
        <taxon>Pseudomonadati</taxon>
        <taxon>Pseudomonadota</taxon>
        <taxon>Betaproteobacteria</taxon>
        <taxon>Neisseriales</taxon>
        <taxon>Neisseriaceae</taxon>
        <taxon>Neisseria</taxon>
    </lineage>
</organism>
<proteinExistence type="predicted"/>
<name>C6SJC1_NEIME</name>
<gene>
    <name evidence="1" type="ORF">NMW_1041</name>
</gene>
<accession>C6SJC1</accession>
<evidence type="ECO:0000313" key="1">
    <source>
        <dbReference type="EMBL" id="CBA06980.1"/>
    </source>
</evidence>
<sequence length="31" mass="3644">MKEKRSSEKFSDDLCFSVIGLFESACRFKVR</sequence>
<reference evidence="1" key="1">
    <citation type="journal article" date="2008" name="Proc. Natl. Acad. Sci. U.S.A.">
        <title>Whole-genome comparison of disease and carriage strains provides insights into virulence evolution in Neisseria meningitidis.</title>
        <authorList>
            <person name="Schoen C."/>
            <person name="Blom J."/>
            <person name="Claus H."/>
            <person name="Schramm-Glueck A."/>
            <person name="Brandt P."/>
            <person name="Mueller T."/>
            <person name="Goesmann A."/>
            <person name="Joseph B."/>
            <person name="Konietzny S."/>
            <person name="Kurzai O."/>
            <person name="Schmitt C."/>
            <person name="Friedrich T."/>
            <person name="Linke B."/>
            <person name="Vogel U."/>
            <person name="Frosch M."/>
        </authorList>
    </citation>
    <scope>NUCLEOTIDE SEQUENCE</scope>
    <source>
        <strain evidence="1">Alpha275</strain>
    </source>
</reference>
<dbReference type="EMBL" id="AM889138">
    <property type="protein sequence ID" value="CBA06980.1"/>
    <property type="molecule type" value="Genomic_DNA"/>
</dbReference>
<protein>
    <submittedName>
        <fullName evidence="1">Uncharacterized protein</fullName>
    </submittedName>
</protein>